<dbReference type="STRING" id="94869.SAMN04488529_106133"/>
<dbReference type="GO" id="GO:0042802">
    <property type="term" value="F:identical protein binding"/>
    <property type="evidence" value="ECO:0007669"/>
    <property type="project" value="TreeGrafter"/>
</dbReference>
<keyword evidence="1" id="KW-1133">Transmembrane helix</keyword>
<name>A0A1H0T9A5_9CLOT</name>
<evidence type="ECO:0000259" key="2">
    <source>
        <dbReference type="Pfam" id="PF14501"/>
    </source>
</evidence>
<feature type="transmembrane region" description="Helical" evidence="1">
    <location>
        <begin position="137"/>
        <end position="156"/>
    </location>
</feature>
<feature type="transmembrane region" description="Helical" evidence="1">
    <location>
        <begin position="52"/>
        <end position="68"/>
    </location>
</feature>
<dbReference type="SUPFAM" id="SSF55874">
    <property type="entry name" value="ATPase domain of HSP90 chaperone/DNA topoisomerase II/histidine kinase"/>
    <property type="match status" value="1"/>
</dbReference>
<dbReference type="GO" id="GO:0016301">
    <property type="term" value="F:kinase activity"/>
    <property type="evidence" value="ECO:0007669"/>
    <property type="project" value="UniProtKB-KW"/>
</dbReference>
<keyword evidence="1" id="KW-0812">Transmembrane</keyword>
<dbReference type="InterPro" id="IPR032834">
    <property type="entry name" value="NatK-like_C"/>
</dbReference>
<dbReference type="Pfam" id="PF14501">
    <property type="entry name" value="HATPase_c_5"/>
    <property type="match status" value="1"/>
</dbReference>
<dbReference type="PANTHER" id="PTHR40448">
    <property type="entry name" value="TWO-COMPONENT SENSOR HISTIDINE KINASE"/>
    <property type="match status" value="1"/>
</dbReference>
<keyword evidence="1" id="KW-0472">Membrane</keyword>
<protein>
    <submittedName>
        <fullName evidence="3">Two-component system, AgrA family, sensor histidine kinase AgrC</fullName>
    </submittedName>
</protein>
<dbReference type="OrthoDB" id="9792686at2"/>
<keyword evidence="4" id="KW-1185">Reference proteome</keyword>
<proteinExistence type="predicted"/>
<accession>A0A1H0T9A5</accession>
<sequence>MRDIVNSLTIIFIMILYKELFKVNIKDIFKIISLILVVALVINRFIGSHWQSFILITLIEVGVLSYVLKKKLNISLERLMICKTIIFIVRGLFFANNQYNMDNRIEIIRFAIACVFSIIVMKIILKKKKINVDELVMEYSICGSVIINILVLLTIIKLIDIVNIDYEVILIEIFILTFLIIFLNTYYYKSFCKIKIEKEKIENSYRYNKVVNGLIEHIKGNQHEYKNHLNTITSIIYLSTDIIEAKKEVNKYMEIISQEVDLNKVLSIDNMIIKAIIYSKILECEEKGIEFTFNIKGDIKKLNIESSDLTVILSNVLNNAIEACEKSIRKKIQLEIDINERKHVTIKNTVEDINISELGSFSKLGFSKKGKNRGYGLYNVKKIVGKYYGQVNIVLEDEWVVVNIII</sequence>
<dbReference type="PANTHER" id="PTHR40448:SF1">
    <property type="entry name" value="TWO-COMPONENT SENSOR HISTIDINE KINASE"/>
    <property type="match status" value="1"/>
</dbReference>
<feature type="transmembrane region" description="Helical" evidence="1">
    <location>
        <begin position="80"/>
        <end position="95"/>
    </location>
</feature>
<organism evidence="3 4">
    <name type="scientific">Clostridium gasigenes</name>
    <dbReference type="NCBI Taxonomy" id="94869"/>
    <lineage>
        <taxon>Bacteria</taxon>
        <taxon>Bacillati</taxon>
        <taxon>Bacillota</taxon>
        <taxon>Clostridia</taxon>
        <taxon>Eubacteriales</taxon>
        <taxon>Clostridiaceae</taxon>
        <taxon>Clostridium</taxon>
    </lineage>
</organism>
<dbReference type="Proteomes" id="UP000198597">
    <property type="component" value="Unassembled WGS sequence"/>
</dbReference>
<keyword evidence="3" id="KW-0808">Transferase</keyword>
<dbReference type="EMBL" id="FNJM01000006">
    <property type="protein sequence ID" value="SDP50435.1"/>
    <property type="molecule type" value="Genomic_DNA"/>
</dbReference>
<dbReference type="InterPro" id="IPR036890">
    <property type="entry name" value="HATPase_C_sf"/>
</dbReference>
<reference evidence="3 4" key="1">
    <citation type="submission" date="2016-10" db="EMBL/GenBank/DDBJ databases">
        <authorList>
            <person name="de Groot N.N."/>
        </authorList>
    </citation>
    <scope>NUCLEOTIDE SEQUENCE [LARGE SCALE GENOMIC DNA]</scope>
    <source>
        <strain evidence="3 4">DSM 12272</strain>
    </source>
</reference>
<feature type="domain" description="Sensor histidine kinase NatK-like C-terminal" evidence="2">
    <location>
        <begin position="306"/>
        <end position="406"/>
    </location>
</feature>
<dbReference type="AlphaFoldDB" id="A0A1H0T9A5"/>
<feature type="transmembrane region" description="Helical" evidence="1">
    <location>
        <begin position="28"/>
        <end position="46"/>
    </location>
</feature>
<feature type="transmembrane region" description="Helical" evidence="1">
    <location>
        <begin position="107"/>
        <end position="125"/>
    </location>
</feature>
<evidence type="ECO:0000313" key="3">
    <source>
        <dbReference type="EMBL" id="SDP50435.1"/>
    </source>
</evidence>
<evidence type="ECO:0000256" key="1">
    <source>
        <dbReference type="SAM" id="Phobius"/>
    </source>
</evidence>
<feature type="transmembrane region" description="Helical" evidence="1">
    <location>
        <begin position="168"/>
        <end position="188"/>
    </location>
</feature>
<gene>
    <name evidence="3" type="ORF">SAMN04488529_106133</name>
</gene>
<dbReference type="Gene3D" id="3.30.565.10">
    <property type="entry name" value="Histidine kinase-like ATPase, C-terminal domain"/>
    <property type="match status" value="1"/>
</dbReference>
<keyword evidence="3" id="KW-0418">Kinase</keyword>
<dbReference type="RefSeq" id="WP_089969914.1">
    <property type="nucleotide sequence ID" value="NZ_FNJM01000006.1"/>
</dbReference>
<evidence type="ECO:0000313" key="4">
    <source>
        <dbReference type="Proteomes" id="UP000198597"/>
    </source>
</evidence>